<feature type="compositionally biased region" description="Polar residues" evidence="2">
    <location>
        <begin position="1"/>
        <end position="22"/>
    </location>
</feature>
<reference evidence="3 4" key="1">
    <citation type="journal article" date="2024" name="IMA Fungus">
        <title>Apiospora arundinis, a panoply of carbohydrate-active enzymes and secondary metabolites.</title>
        <authorList>
            <person name="Sorensen T."/>
            <person name="Petersen C."/>
            <person name="Muurmann A.T."/>
            <person name="Christiansen J.V."/>
            <person name="Brundto M.L."/>
            <person name="Overgaard C.K."/>
            <person name="Boysen A.T."/>
            <person name="Wollenberg R.D."/>
            <person name="Larsen T.O."/>
            <person name="Sorensen J.L."/>
            <person name="Nielsen K.L."/>
            <person name="Sondergaard T.E."/>
        </authorList>
    </citation>
    <scope>NUCLEOTIDE SEQUENCE [LARGE SCALE GENOMIC DNA]</scope>
    <source>
        <strain evidence="3 4">AAU 773</strain>
    </source>
</reference>
<keyword evidence="4" id="KW-1185">Reference proteome</keyword>
<evidence type="ECO:0000256" key="2">
    <source>
        <dbReference type="SAM" id="MobiDB-lite"/>
    </source>
</evidence>
<feature type="region of interest" description="Disordered" evidence="2">
    <location>
        <begin position="1"/>
        <end position="24"/>
    </location>
</feature>
<evidence type="ECO:0000313" key="4">
    <source>
        <dbReference type="Proteomes" id="UP001390339"/>
    </source>
</evidence>
<comment type="caution">
    <text evidence="3">The sequence shown here is derived from an EMBL/GenBank/DDBJ whole genome shotgun (WGS) entry which is preliminary data.</text>
</comment>
<organism evidence="3 4">
    <name type="scientific">Apiospora arundinis</name>
    <dbReference type="NCBI Taxonomy" id="335852"/>
    <lineage>
        <taxon>Eukaryota</taxon>
        <taxon>Fungi</taxon>
        <taxon>Dikarya</taxon>
        <taxon>Ascomycota</taxon>
        <taxon>Pezizomycotina</taxon>
        <taxon>Sordariomycetes</taxon>
        <taxon>Xylariomycetidae</taxon>
        <taxon>Amphisphaeriales</taxon>
        <taxon>Apiosporaceae</taxon>
        <taxon>Apiospora</taxon>
    </lineage>
</organism>
<evidence type="ECO:0000256" key="1">
    <source>
        <dbReference type="SAM" id="Coils"/>
    </source>
</evidence>
<proteinExistence type="predicted"/>
<protein>
    <submittedName>
        <fullName evidence="3">Uncharacterized protein</fullName>
    </submittedName>
</protein>
<sequence length="118" mass="13651">METNKATTRETTVQQAQPSGNPFNEHFEVTIKTIEIEEREYERKYKEWRDSHDANMNISMKSAEASLAISRARLQEEVDNAAKVIEHAKGRTGLREESAELLSLVRRVRRQHLKESSP</sequence>
<dbReference type="EMBL" id="JAPCWZ010000007">
    <property type="protein sequence ID" value="KAK8857219.1"/>
    <property type="molecule type" value="Genomic_DNA"/>
</dbReference>
<accession>A0ABR2I499</accession>
<name>A0ABR2I499_9PEZI</name>
<evidence type="ECO:0000313" key="3">
    <source>
        <dbReference type="EMBL" id="KAK8857219.1"/>
    </source>
</evidence>
<dbReference type="Proteomes" id="UP001390339">
    <property type="component" value="Unassembled WGS sequence"/>
</dbReference>
<keyword evidence="1" id="KW-0175">Coiled coil</keyword>
<feature type="coiled-coil region" evidence="1">
    <location>
        <begin position="31"/>
        <end position="91"/>
    </location>
</feature>
<gene>
    <name evidence="3" type="ORF">PGQ11_013131</name>
</gene>